<organism evidence="1 2">
    <name type="scientific">Panagrolaimus davidi</name>
    <dbReference type="NCBI Taxonomy" id="227884"/>
    <lineage>
        <taxon>Eukaryota</taxon>
        <taxon>Metazoa</taxon>
        <taxon>Ecdysozoa</taxon>
        <taxon>Nematoda</taxon>
        <taxon>Chromadorea</taxon>
        <taxon>Rhabditida</taxon>
        <taxon>Tylenchina</taxon>
        <taxon>Panagrolaimomorpha</taxon>
        <taxon>Panagrolaimoidea</taxon>
        <taxon>Panagrolaimidae</taxon>
        <taxon>Panagrolaimus</taxon>
    </lineage>
</organism>
<protein>
    <submittedName>
        <fullName evidence="2">Uncharacterized protein</fullName>
    </submittedName>
</protein>
<sequence>MNSEKENCLFYGKENDPREPVNYPDDERFNHQMVCWDRKIFAEAEIRAENLKTTFWANNRGAIKSDARTYFSDIENFCTCDDLGHPFAKEFGGHGDVPNLIQQDRNLNSGKWSLINGFVNDFFSGVEGFSRENEDWDGLVEKLGHDPSHDEMIATMKLGLLYDDGDTDRTRPSSIAFNLIFSEGEEIIKEIFGLVENRSQRHATMHLCDRNANEKLVYFVQKPEYFKECKIVEKPPRQCGLF</sequence>
<accession>A0A914PM32</accession>
<reference evidence="2" key="1">
    <citation type="submission" date="2022-11" db="UniProtKB">
        <authorList>
            <consortium name="WormBaseParasite"/>
        </authorList>
    </citation>
    <scope>IDENTIFICATION</scope>
</reference>
<name>A0A914PM32_9BILA</name>
<proteinExistence type="predicted"/>
<dbReference type="AlphaFoldDB" id="A0A914PM32"/>
<dbReference type="Proteomes" id="UP000887578">
    <property type="component" value="Unplaced"/>
</dbReference>
<evidence type="ECO:0000313" key="2">
    <source>
        <dbReference type="WBParaSite" id="PDA_v2.g19543.t1"/>
    </source>
</evidence>
<dbReference type="WBParaSite" id="PDA_v2.g19543.t1">
    <property type="protein sequence ID" value="PDA_v2.g19543.t1"/>
    <property type="gene ID" value="PDA_v2.g19543"/>
</dbReference>
<evidence type="ECO:0000313" key="1">
    <source>
        <dbReference type="Proteomes" id="UP000887578"/>
    </source>
</evidence>
<keyword evidence="1" id="KW-1185">Reference proteome</keyword>